<gene>
    <name evidence="5" type="ORF">XH94_23720</name>
</gene>
<dbReference type="Pfam" id="PF00011">
    <property type="entry name" value="HSP20"/>
    <property type="match status" value="1"/>
</dbReference>
<evidence type="ECO:0000259" key="4">
    <source>
        <dbReference type="PROSITE" id="PS01031"/>
    </source>
</evidence>
<reference evidence="5 6" key="1">
    <citation type="submission" date="2015-04" db="EMBL/GenBank/DDBJ databases">
        <title>Comparative genomics of rhizobia nodulating Arachis hypogaea in China.</title>
        <authorList>
            <person name="Li Y."/>
        </authorList>
    </citation>
    <scope>NUCLEOTIDE SEQUENCE [LARGE SCALE GENOMIC DNA]</scope>
    <source>
        <strain evidence="5 6">CCBAU 51787</strain>
    </source>
</reference>
<feature type="domain" description="SHSP" evidence="4">
    <location>
        <begin position="30"/>
        <end position="140"/>
    </location>
</feature>
<dbReference type="RefSeq" id="WP_128946135.1">
    <property type="nucleotide sequence ID" value="NZ_LBJM01000064.1"/>
</dbReference>
<dbReference type="CDD" id="cd06470">
    <property type="entry name" value="ACD_IbpA-B_like"/>
    <property type="match status" value="1"/>
</dbReference>
<evidence type="ECO:0000256" key="1">
    <source>
        <dbReference type="ARBA" id="ARBA00023016"/>
    </source>
</evidence>
<dbReference type="InterPro" id="IPR002068">
    <property type="entry name" value="A-crystallin/Hsp20_dom"/>
</dbReference>
<sequence>MRTTFDFAPLWRSTIGFDHLADLVDSTLSQTTEDNYPPYNIERTSEDHYRISLAVAGFGVNEIAVTAEHNALTIEGAKSDGAEREYLYQGIAARPFRRVFNLADYVQVKQASFRDGLLVIDLVREVPEAMKPRQIQIASGASPSSQIEQKKVA</sequence>
<comment type="caution">
    <text evidence="5">The sequence shown here is derived from an EMBL/GenBank/DDBJ whole genome shotgun (WGS) entry which is preliminary data.</text>
</comment>
<dbReference type="InterPro" id="IPR008978">
    <property type="entry name" value="HSP20-like_chaperone"/>
</dbReference>
<dbReference type="Proteomes" id="UP000290565">
    <property type="component" value="Unassembled WGS sequence"/>
</dbReference>
<dbReference type="PANTHER" id="PTHR47062">
    <property type="match status" value="1"/>
</dbReference>
<evidence type="ECO:0000256" key="2">
    <source>
        <dbReference type="PROSITE-ProRule" id="PRU00285"/>
    </source>
</evidence>
<evidence type="ECO:0000256" key="3">
    <source>
        <dbReference type="RuleBase" id="RU003616"/>
    </source>
</evidence>
<dbReference type="Gene3D" id="2.60.40.790">
    <property type="match status" value="1"/>
</dbReference>
<proteinExistence type="inferred from homology"/>
<dbReference type="PANTHER" id="PTHR47062:SF1">
    <property type="entry name" value="SMALL HEAT SHOCK PROTEIN IBPA"/>
    <property type="match status" value="1"/>
</dbReference>
<organism evidence="5 6">
    <name type="scientific">Bradyrhizobium zhanjiangense</name>
    <dbReference type="NCBI Taxonomy" id="1325107"/>
    <lineage>
        <taxon>Bacteria</taxon>
        <taxon>Pseudomonadati</taxon>
        <taxon>Pseudomonadota</taxon>
        <taxon>Alphaproteobacteria</taxon>
        <taxon>Hyphomicrobiales</taxon>
        <taxon>Nitrobacteraceae</taxon>
        <taxon>Bradyrhizobium</taxon>
    </lineage>
</organism>
<dbReference type="SUPFAM" id="SSF49764">
    <property type="entry name" value="HSP20-like chaperones"/>
    <property type="match status" value="1"/>
</dbReference>
<protein>
    <submittedName>
        <fullName evidence="5">Heat-shock protein</fullName>
    </submittedName>
</protein>
<dbReference type="AlphaFoldDB" id="A0A4Q0SHM7"/>
<dbReference type="EMBL" id="LBJM01000064">
    <property type="protein sequence ID" value="RXH37938.1"/>
    <property type="molecule type" value="Genomic_DNA"/>
</dbReference>
<evidence type="ECO:0000313" key="5">
    <source>
        <dbReference type="EMBL" id="RXH37938.1"/>
    </source>
</evidence>
<comment type="similarity">
    <text evidence="2 3">Belongs to the small heat shock protein (HSP20) family.</text>
</comment>
<dbReference type="InterPro" id="IPR037913">
    <property type="entry name" value="ACD_IbpA/B"/>
</dbReference>
<accession>A0A4Q0SHM7</accession>
<keyword evidence="1" id="KW-0346">Stress response</keyword>
<dbReference type="PROSITE" id="PS01031">
    <property type="entry name" value="SHSP"/>
    <property type="match status" value="1"/>
</dbReference>
<name>A0A4Q0SHM7_9BRAD</name>
<evidence type="ECO:0000313" key="6">
    <source>
        <dbReference type="Proteomes" id="UP000290565"/>
    </source>
</evidence>